<dbReference type="EMBL" id="KL198038">
    <property type="protein sequence ID" value="KDQ14306.1"/>
    <property type="molecule type" value="Genomic_DNA"/>
</dbReference>
<evidence type="ECO:0000313" key="5">
    <source>
        <dbReference type="Proteomes" id="UP000027195"/>
    </source>
</evidence>
<dbReference type="PANTHER" id="PTHR37487">
    <property type="entry name" value="CHROMOSOME 1, WHOLE GENOME SHOTGUN SEQUENCE"/>
    <property type="match status" value="1"/>
</dbReference>
<keyword evidence="5" id="KW-1185">Reference proteome</keyword>
<keyword evidence="2" id="KW-1133">Transmembrane helix</keyword>
<evidence type="ECO:0000256" key="3">
    <source>
        <dbReference type="SAM" id="SignalP"/>
    </source>
</evidence>
<proteinExistence type="predicted"/>
<keyword evidence="3" id="KW-0732">Signal</keyword>
<dbReference type="OrthoDB" id="3362246at2759"/>
<gene>
    <name evidence="4" type="ORF">BOTBODRAFT_145699</name>
</gene>
<dbReference type="HOGENOM" id="CLU_063099_1_1_1"/>
<protein>
    <submittedName>
        <fullName evidence="4">Uncharacterized protein</fullName>
    </submittedName>
</protein>
<keyword evidence="2" id="KW-0812">Transmembrane</keyword>
<dbReference type="STRING" id="930990.A0A067MRX0"/>
<feature type="compositionally biased region" description="Low complexity" evidence="1">
    <location>
        <begin position="121"/>
        <end position="163"/>
    </location>
</feature>
<feature type="region of interest" description="Disordered" evidence="1">
    <location>
        <begin position="121"/>
        <end position="166"/>
    </location>
</feature>
<evidence type="ECO:0000256" key="1">
    <source>
        <dbReference type="SAM" id="MobiDB-lite"/>
    </source>
</evidence>
<evidence type="ECO:0000313" key="4">
    <source>
        <dbReference type="EMBL" id="KDQ14306.1"/>
    </source>
</evidence>
<feature type="chain" id="PRO_5001641502" evidence="3">
    <location>
        <begin position="17"/>
        <end position="193"/>
    </location>
</feature>
<accession>A0A067MRX0</accession>
<feature type="signal peptide" evidence="3">
    <location>
        <begin position="1"/>
        <end position="16"/>
    </location>
</feature>
<sequence length="193" mass="18696">MKFFAIALAFAAAAVAQNSSFTVNTPASIITCEPTAISWTGGTPPYFVSIIPGGQPAAPALKSFPQQSVNTLTWLVDLAAQAISIQVKDATGLMAYSATTNIMSGSNTTCITTSTSGTPVAGAPGTTAGAAPTPSNTPSAGSANAPVAASTSAHASSSGTAAPSPKPTNGAFSVGVSTIGFAGFAGLIGAALL</sequence>
<reference evidence="5" key="1">
    <citation type="journal article" date="2014" name="Proc. Natl. Acad. Sci. U.S.A.">
        <title>Extensive sampling of basidiomycete genomes demonstrates inadequacy of the white-rot/brown-rot paradigm for wood decay fungi.</title>
        <authorList>
            <person name="Riley R."/>
            <person name="Salamov A.A."/>
            <person name="Brown D.W."/>
            <person name="Nagy L.G."/>
            <person name="Floudas D."/>
            <person name="Held B.W."/>
            <person name="Levasseur A."/>
            <person name="Lombard V."/>
            <person name="Morin E."/>
            <person name="Otillar R."/>
            <person name="Lindquist E.A."/>
            <person name="Sun H."/>
            <person name="LaButti K.M."/>
            <person name="Schmutz J."/>
            <person name="Jabbour D."/>
            <person name="Luo H."/>
            <person name="Baker S.E."/>
            <person name="Pisabarro A.G."/>
            <person name="Walton J.D."/>
            <person name="Blanchette R.A."/>
            <person name="Henrissat B."/>
            <person name="Martin F."/>
            <person name="Cullen D."/>
            <person name="Hibbett D.S."/>
            <person name="Grigoriev I.V."/>
        </authorList>
    </citation>
    <scope>NUCLEOTIDE SEQUENCE [LARGE SCALE GENOMIC DNA]</scope>
    <source>
        <strain evidence="5">FD-172 SS1</strain>
    </source>
</reference>
<dbReference type="AlphaFoldDB" id="A0A067MRX0"/>
<keyword evidence="2" id="KW-0472">Membrane</keyword>
<feature type="transmembrane region" description="Helical" evidence="2">
    <location>
        <begin position="170"/>
        <end position="192"/>
    </location>
</feature>
<dbReference type="Proteomes" id="UP000027195">
    <property type="component" value="Unassembled WGS sequence"/>
</dbReference>
<evidence type="ECO:0000256" key="2">
    <source>
        <dbReference type="SAM" id="Phobius"/>
    </source>
</evidence>
<organism evidence="4 5">
    <name type="scientific">Botryobasidium botryosum (strain FD-172 SS1)</name>
    <dbReference type="NCBI Taxonomy" id="930990"/>
    <lineage>
        <taxon>Eukaryota</taxon>
        <taxon>Fungi</taxon>
        <taxon>Dikarya</taxon>
        <taxon>Basidiomycota</taxon>
        <taxon>Agaricomycotina</taxon>
        <taxon>Agaricomycetes</taxon>
        <taxon>Cantharellales</taxon>
        <taxon>Botryobasidiaceae</taxon>
        <taxon>Botryobasidium</taxon>
    </lineage>
</organism>
<dbReference type="InParanoid" id="A0A067MRX0"/>
<dbReference type="PANTHER" id="PTHR37487:SF2">
    <property type="entry name" value="EXPRESSED PROTEIN"/>
    <property type="match status" value="1"/>
</dbReference>
<name>A0A067MRX0_BOTB1</name>